<dbReference type="EMBL" id="QVME01000007">
    <property type="protein sequence ID" value="RGE66628.1"/>
    <property type="molecule type" value="Genomic_DNA"/>
</dbReference>
<evidence type="ECO:0000256" key="5">
    <source>
        <dbReference type="ARBA" id="ARBA00022723"/>
    </source>
</evidence>
<evidence type="ECO:0000313" key="9">
    <source>
        <dbReference type="Proteomes" id="UP000260828"/>
    </source>
</evidence>
<dbReference type="GO" id="GO:0019323">
    <property type="term" value="P:pentose catabolic process"/>
    <property type="evidence" value="ECO:0007669"/>
    <property type="project" value="TreeGrafter"/>
</dbReference>
<accession>A0A3E3IHR2</accession>
<dbReference type="InterPro" id="IPR001303">
    <property type="entry name" value="Aldolase_II/adducin_N"/>
</dbReference>
<dbReference type="AlphaFoldDB" id="A0A3E3IHR2"/>
<proteinExistence type="inferred from homology"/>
<dbReference type="GO" id="GO:0008742">
    <property type="term" value="F:L-ribulose-phosphate 4-epimerase activity"/>
    <property type="evidence" value="ECO:0007669"/>
    <property type="project" value="UniProtKB-EC"/>
</dbReference>
<sequence length="212" mass="22773">MWEAEKAKVLQAALEIKKNGLVSLSGGNVSMRVGEDRYLVTPSGMLYENMTPEDVCVIDGQGRLVEGTRKPSSDASALLYMFDHMPKIHAIIHTHQPWATAAGFDTDELPEFLVTVIDACHAPVKVAPFTPSSAIGMGVLATEYAGDALAVILKHHGVLAYGANLDEALFSAIYLEEAAKTYVLARAMGCGIPQLDPALIAQEKAGWQTYGQ</sequence>
<keyword evidence="5" id="KW-0479">Metal-binding</keyword>
<comment type="similarity">
    <text evidence="3">Belongs to the aldolase class II family. AraD/FucA subfamily.</text>
</comment>
<evidence type="ECO:0000259" key="7">
    <source>
        <dbReference type="SMART" id="SM01007"/>
    </source>
</evidence>
<dbReference type="GeneID" id="72463672"/>
<dbReference type="SMART" id="SM01007">
    <property type="entry name" value="Aldolase_II"/>
    <property type="match status" value="1"/>
</dbReference>
<dbReference type="Pfam" id="PF00596">
    <property type="entry name" value="Aldolase_II"/>
    <property type="match status" value="1"/>
</dbReference>
<name>A0A3E3IHR2_9FIRM</name>
<dbReference type="RefSeq" id="WP_006873219.1">
    <property type="nucleotide sequence ID" value="NZ_CP094682.1"/>
</dbReference>
<evidence type="ECO:0000256" key="2">
    <source>
        <dbReference type="ARBA" id="ARBA00001947"/>
    </source>
</evidence>
<organism evidence="8 9">
    <name type="scientific">Anaerotruncus colihominis</name>
    <dbReference type="NCBI Taxonomy" id="169435"/>
    <lineage>
        <taxon>Bacteria</taxon>
        <taxon>Bacillati</taxon>
        <taxon>Bacillota</taxon>
        <taxon>Clostridia</taxon>
        <taxon>Eubacteriales</taxon>
        <taxon>Oscillospiraceae</taxon>
        <taxon>Anaerotruncus</taxon>
    </lineage>
</organism>
<dbReference type="GO" id="GO:0005829">
    <property type="term" value="C:cytosol"/>
    <property type="evidence" value="ECO:0007669"/>
    <property type="project" value="TreeGrafter"/>
</dbReference>
<dbReference type="Gene3D" id="3.40.225.10">
    <property type="entry name" value="Class II aldolase/adducin N-terminal domain"/>
    <property type="match status" value="1"/>
</dbReference>
<dbReference type="InterPro" id="IPR050197">
    <property type="entry name" value="Aldolase_class_II_sugar_metab"/>
</dbReference>
<dbReference type="EC" id="5.1.3.4" evidence="4"/>
<evidence type="ECO:0000256" key="1">
    <source>
        <dbReference type="ARBA" id="ARBA00001726"/>
    </source>
</evidence>
<keyword evidence="6" id="KW-0862">Zinc</keyword>
<dbReference type="InterPro" id="IPR036409">
    <property type="entry name" value="Aldolase_II/adducin_N_sf"/>
</dbReference>
<dbReference type="SUPFAM" id="SSF53639">
    <property type="entry name" value="AraD/HMP-PK domain-like"/>
    <property type="match status" value="1"/>
</dbReference>
<protein>
    <recommendedName>
        <fullName evidence="4">L-ribulose-5-phosphate 4-epimerase</fullName>
        <ecNumber evidence="4">5.1.3.4</ecNumber>
    </recommendedName>
</protein>
<evidence type="ECO:0000256" key="6">
    <source>
        <dbReference type="ARBA" id="ARBA00022833"/>
    </source>
</evidence>
<comment type="caution">
    <text evidence="8">The sequence shown here is derived from an EMBL/GenBank/DDBJ whole genome shotgun (WGS) entry which is preliminary data.</text>
</comment>
<feature type="domain" description="Class II aldolase/adducin N-terminal" evidence="7">
    <location>
        <begin position="7"/>
        <end position="183"/>
    </location>
</feature>
<gene>
    <name evidence="8" type="ORF">DXC40_12690</name>
</gene>
<reference evidence="8 9" key="1">
    <citation type="submission" date="2018-08" db="EMBL/GenBank/DDBJ databases">
        <title>A genome reference for cultivated species of the human gut microbiota.</title>
        <authorList>
            <person name="Zou Y."/>
            <person name="Xue W."/>
            <person name="Luo G."/>
        </authorList>
    </citation>
    <scope>NUCLEOTIDE SEQUENCE [LARGE SCALE GENOMIC DNA]</scope>
    <source>
        <strain evidence="8 9">TF05-12AC</strain>
    </source>
</reference>
<comment type="cofactor">
    <cofactor evidence="2">
        <name>Zn(2+)</name>
        <dbReference type="ChEBI" id="CHEBI:29105"/>
    </cofactor>
</comment>
<dbReference type="PANTHER" id="PTHR22789">
    <property type="entry name" value="FUCULOSE PHOSPHATE ALDOLASE"/>
    <property type="match status" value="1"/>
</dbReference>
<evidence type="ECO:0000313" key="8">
    <source>
        <dbReference type="EMBL" id="RGE66628.1"/>
    </source>
</evidence>
<dbReference type="GO" id="GO:0046872">
    <property type="term" value="F:metal ion binding"/>
    <property type="evidence" value="ECO:0007669"/>
    <property type="project" value="UniProtKB-KW"/>
</dbReference>
<dbReference type="PANTHER" id="PTHR22789:SF8">
    <property type="entry name" value="L-RIBULOSE-5-PHOSPHATE 4-EPIMERASE SGBE"/>
    <property type="match status" value="1"/>
</dbReference>
<comment type="catalytic activity">
    <reaction evidence="1">
        <text>L-ribulose 5-phosphate = D-xylulose 5-phosphate</text>
        <dbReference type="Rhea" id="RHEA:22368"/>
        <dbReference type="ChEBI" id="CHEBI:57737"/>
        <dbReference type="ChEBI" id="CHEBI:58226"/>
        <dbReference type="EC" id="5.1.3.4"/>
    </reaction>
</comment>
<dbReference type="Proteomes" id="UP000260828">
    <property type="component" value="Unassembled WGS sequence"/>
</dbReference>
<evidence type="ECO:0000256" key="3">
    <source>
        <dbReference type="ARBA" id="ARBA00010037"/>
    </source>
</evidence>
<evidence type="ECO:0000256" key="4">
    <source>
        <dbReference type="ARBA" id="ARBA00013186"/>
    </source>
</evidence>
<dbReference type="GO" id="GO:0016832">
    <property type="term" value="F:aldehyde-lyase activity"/>
    <property type="evidence" value="ECO:0007669"/>
    <property type="project" value="TreeGrafter"/>
</dbReference>